<feature type="domain" description="PAC" evidence="10">
    <location>
        <begin position="119"/>
        <end position="172"/>
    </location>
</feature>
<feature type="coiled-coil region" evidence="7">
    <location>
        <begin position="346"/>
        <end position="373"/>
    </location>
</feature>
<dbReference type="InterPro" id="IPR011006">
    <property type="entry name" value="CheY-like_superfamily"/>
</dbReference>
<proteinExistence type="predicted"/>
<dbReference type="SUPFAM" id="SSF55874">
    <property type="entry name" value="ATPase domain of HSP90 chaperone/DNA topoisomerase II/histidine kinase"/>
    <property type="match status" value="1"/>
</dbReference>
<dbReference type="SMART" id="SM00388">
    <property type="entry name" value="HisKA"/>
    <property type="match status" value="1"/>
</dbReference>
<dbReference type="PANTHER" id="PTHR43065">
    <property type="entry name" value="SENSOR HISTIDINE KINASE"/>
    <property type="match status" value="1"/>
</dbReference>
<keyword evidence="4" id="KW-0808">Transferase</keyword>
<dbReference type="PRINTS" id="PR00344">
    <property type="entry name" value="BCTRLSENSOR"/>
</dbReference>
<keyword evidence="7" id="KW-0175">Coiled coil</keyword>
<dbReference type="SUPFAM" id="SSF55781">
    <property type="entry name" value="GAF domain-like"/>
    <property type="match status" value="1"/>
</dbReference>
<dbReference type="PANTHER" id="PTHR43065:SF49">
    <property type="entry name" value="HISTIDINE KINASE"/>
    <property type="match status" value="1"/>
</dbReference>
<dbReference type="InterPro" id="IPR036097">
    <property type="entry name" value="HisK_dim/P_sf"/>
</dbReference>
<dbReference type="Pfam" id="PF00072">
    <property type="entry name" value="Response_reg"/>
    <property type="match status" value="1"/>
</dbReference>
<evidence type="ECO:0000256" key="2">
    <source>
        <dbReference type="ARBA" id="ARBA00012438"/>
    </source>
</evidence>
<evidence type="ECO:0000259" key="8">
    <source>
        <dbReference type="PROSITE" id="PS50109"/>
    </source>
</evidence>
<dbReference type="Pfam" id="PF13185">
    <property type="entry name" value="GAF_2"/>
    <property type="match status" value="1"/>
</dbReference>
<dbReference type="PROSITE" id="PS50109">
    <property type="entry name" value="HIS_KIN"/>
    <property type="match status" value="1"/>
</dbReference>
<feature type="domain" description="Histidine kinase" evidence="8">
    <location>
        <begin position="400"/>
        <end position="623"/>
    </location>
</feature>
<sequence length="766" mass="83366">MRAEEGVSPVNDHTFLRVDGELARLIADYDWALTPLGPIDAWPQSLKSTISLILHSPVPIVTLWGELGIMIYNDAYSLFAGGRHPQLLGSEVRKGWPEVADFNDNVMKVGLEGKTLAYLDQELVLHRSGKPERVWMNLDYSPLINEDGVPCGVMAIVVETTAKIKAEQALRNETRLLQILNRTGANIAAELDLGKVVQMVTDAGVELTGAQFGAFFYNVLNKEGESYMLYALSGVDKDAFSKFPMPRNTAVFEPTFKGEGVVLSHDIIADPRYGRNAPHKGMPKGHLPVRSYLAVPVTSRTGEVLGGLFFGHNEPGKFQPDHETLLVGVAGQAATAIDNARLFQAADRELTVRRNAEEALQRLNATLEQRVLDEIAERSKTEEQLRQSQKMEALGQLTGGVAHDFNNLLQIISGNLQLLAKDMAGNARGERRIENALAGVSRGSKLASQLLAFGRRQALEPKVVNIGRFIAGMGDMMRRTIGESIEIEIVRSGGLWNTLVDPAQIENALLNLAINARDAMPDGGKLTIEVGNASLDDAYVRRNPEAEAGQFVMLAVTDTGTGMTPAVLAQAFEPFFSTKSVGRGTGLGLSMVYGFVRQSGGHVKIYSEIGQGTTVKLYLPRAQQNEDELIETDLGPTIGGTETILVAEDDEEVRATVVEMLGDLGYRVLKAKDAASALSIIESGVPIDVLFTDVVMPGPLGSPELARQARQRLPQIAVLFTSGYTENAIVHGGRLDPGVELLSKPYQREALARKIRHILALRRERG</sequence>
<dbReference type="CDD" id="cd00082">
    <property type="entry name" value="HisKA"/>
    <property type="match status" value="1"/>
</dbReference>
<dbReference type="Gene3D" id="3.40.50.2300">
    <property type="match status" value="1"/>
</dbReference>
<keyword evidence="3 6" id="KW-0597">Phosphoprotein</keyword>
<evidence type="ECO:0000259" key="10">
    <source>
        <dbReference type="PROSITE" id="PS50113"/>
    </source>
</evidence>
<dbReference type="SUPFAM" id="SSF55785">
    <property type="entry name" value="PYP-like sensor domain (PAS domain)"/>
    <property type="match status" value="1"/>
</dbReference>
<accession>A0A849VTJ6</accession>
<dbReference type="InterPro" id="IPR005467">
    <property type="entry name" value="His_kinase_dom"/>
</dbReference>
<dbReference type="Gene3D" id="1.10.287.130">
    <property type="match status" value="1"/>
</dbReference>
<evidence type="ECO:0000259" key="9">
    <source>
        <dbReference type="PROSITE" id="PS50110"/>
    </source>
</evidence>
<dbReference type="SMART" id="SM00448">
    <property type="entry name" value="REC"/>
    <property type="match status" value="1"/>
</dbReference>
<name>A0A849VTJ6_9HYPH</name>
<dbReference type="EC" id="2.7.13.3" evidence="2"/>
<keyword evidence="5" id="KW-0418">Kinase</keyword>
<dbReference type="InterPro" id="IPR000700">
    <property type="entry name" value="PAS-assoc_C"/>
</dbReference>
<comment type="caution">
    <text evidence="11">The sequence shown here is derived from an EMBL/GenBank/DDBJ whole genome shotgun (WGS) entry which is preliminary data.</text>
</comment>
<dbReference type="InterPro" id="IPR004358">
    <property type="entry name" value="Sig_transdc_His_kin-like_C"/>
</dbReference>
<feature type="modified residue" description="4-aspartylphosphate" evidence="6">
    <location>
        <position position="693"/>
    </location>
</feature>
<dbReference type="SUPFAM" id="SSF47384">
    <property type="entry name" value="Homodimeric domain of signal transducing histidine kinase"/>
    <property type="match status" value="1"/>
</dbReference>
<dbReference type="InterPro" id="IPR003661">
    <property type="entry name" value="HisK_dim/P_dom"/>
</dbReference>
<organism evidence="11 12">
    <name type="scientific">Phyllobacterium pellucidum</name>
    <dbReference type="NCBI Taxonomy" id="2740464"/>
    <lineage>
        <taxon>Bacteria</taxon>
        <taxon>Pseudomonadati</taxon>
        <taxon>Pseudomonadota</taxon>
        <taxon>Alphaproteobacteria</taxon>
        <taxon>Hyphomicrobiales</taxon>
        <taxon>Phyllobacteriaceae</taxon>
        <taxon>Phyllobacterium</taxon>
    </lineage>
</organism>
<evidence type="ECO:0000313" key="11">
    <source>
        <dbReference type="EMBL" id="NTS33261.1"/>
    </source>
</evidence>
<comment type="catalytic activity">
    <reaction evidence="1">
        <text>ATP + protein L-histidine = ADP + protein N-phospho-L-histidine.</text>
        <dbReference type="EC" id="2.7.13.3"/>
    </reaction>
</comment>
<dbReference type="EMBL" id="JABUMX010000005">
    <property type="protein sequence ID" value="NTS33261.1"/>
    <property type="molecule type" value="Genomic_DNA"/>
</dbReference>
<dbReference type="InterPro" id="IPR003594">
    <property type="entry name" value="HATPase_dom"/>
</dbReference>
<dbReference type="CDD" id="cd18161">
    <property type="entry name" value="REC_hyHK_blue-like"/>
    <property type="match status" value="1"/>
</dbReference>
<dbReference type="Gene3D" id="3.30.450.40">
    <property type="match status" value="1"/>
</dbReference>
<dbReference type="RefSeq" id="WP_113281041.1">
    <property type="nucleotide sequence ID" value="NZ_JABUMX010000005.1"/>
</dbReference>
<dbReference type="InterPro" id="IPR029016">
    <property type="entry name" value="GAF-like_dom_sf"/>
</dbReference>
<dbReference type="SMART" id="SM00387">
    <property type="entry name" value="HATPase_c"/>
    <property type="match status" value="1"/>
</dbReference>
<keyword evidence="12" id="KW-1185">Reference proteome</keyword>
<dbReference type="Gene3D" id="3.30.565.10">
    <property type="entry name" value="Histidine kinase-like ATPase, C-terminal domain"/>
    <property type="match status" value="1"/>
</dbReference>
<dbReference type="InterPro" id="IPR003018">
    <property type="entry name" value="GAF"/>
</dbReference>
<dbReference type="AlphaFoldDB" id="A0A849VTJ6"/>
<evidence type="ECO:0000256" key="3">
    <source>
        <dbReference type="ARBA" id="ARBA00022553"/>
    </source>
</evidence>
<reference evidence="11 12" key="1">
    <citation type="submission" date="2020-05" db="EMBL/GenBank/DDBJ databases">
        <authorList>
            <person name="Kim M.K."/>
        </authorList>
    </citation>
    <scope>NUCLEOTIDE SEQUENCE [LARGE SCALE GENOMIC DNA]</scope>
    <source>
        <strain evidence="11 12">BT25</strain>
    </source>
</reference>
<evidence type="ECO:0000256" key="7">
    <source>
        <dbReference type="SAM" id="Coils"/>
    </source>
</evidence>
<dbReference type="Gene3D" id="3.30.450.20">
    <property type="entry name" value="PAS domain"/>
    <property type="match status" value="1"/>
</dbReference>
<evidence type="ECO:0000256" key="6">
    <source>
        <dbReference type="PROSITE-ProRule" id="PRU00169"/>
    </source>
</evidence>
<dbReference type="PROSITE" id="PS50110">
    <property type="entry name" value="RESPONSE_REGULATORY"/>
    <property type="match status" value="1"/>
</dbReference>
<evidence type="ECO:0000256" key="4">
    <source>
        <dbReference type="ARBA" id="ARBA00022679"/>
    </source>
</evidence>
<feature type="domain" description="Response regulatory" evidence="9">
    <location>
        <begin position="643"/>
        <end position="759"/>
    </location>
</feature>
<dbReference type="InterPro" id="IPR035965">
    <property type="entry name" value="PAS-like_dom_sf"/>
</dbReference>
<dbReference type="GO" id="GO:0000155">
    <property type="term" value="F:phosphorelay sensor kinase activity"/>
    <property type="evidence" value="ECO:0007669"/>
    <property type="project" value="InterPro"/>
</dbReference>
<dbReference type="Proteomes" id="UP000550508">
    <property type="component" value="Unassembled WGS sequence"/>
</dbReference>
<gene>
    <name evidence="11" type="ORF">HQ945_18575</name>
</gene>
<dbReference type="SMART" id="SM00065">
    <property type="entry name" value="GAF"/>
    <property type="match status" value="1"/>
</dbReference>
<evidence type="ECO:0000256" key="1">
    <source>
        <dbReference type="ARBA" id="ARBA00000085"/>
    </source>
</evidence>
<evidence type="ECO:0000313" key="12">
    <source>
        <dbReference type="Proteomes" id="UP000550508"/>
    </source>
</evidence>
<dbReference type="InterPro" id="IPR001789">
    <property type="entry name" value="Sig_transdc_resp-reg_receiver"/>
</dbReference>
<evidence type="ECO:0000256" key="5">
    <source>
        <dbReference type="ARBA" id="ARBA00022777"/>
    </source>
</evidence>
<dbReference type="SUPFAM" id="SSF52172">
    <property type="entry name" value="CheY-like"/>
    <property type="match status" value="1"/>
</dbReference>
<dbReference type="InterPro" id="IPR036890">
    <property type="entry name" value="HATPase_C_sf"/>
</dbReference>
<protein>
    <recommendedName>
        <fullName evidence="2">histidine kinase</fullName>
        <ecNumber evidence="2">2.7.13.3</ecNumber>
    </recommendedName>
</protein>
<dbReference type="Pfam" id="PF02518">
    <property type="entry name" value="HATPase_c"/>
    <property type="match status" value="1"/>
</dbReference>
<dbReference type="PROSITE" id="PS50113">
    <property type="entry name" value="PAC"/>
    <property type="match status" value="1"/>
</dbReference>